<feature type="region of interest" description="Disordered" evidence="12">
    <location>
        <begin position="504"/>
        <end position="543"/>
    </location>
</feature>
<dbReference type="Gene3D" id="3.10.110.10">
    <property type="entry name" value="Ubiquitin Conjugating Enzyme"/>
    <property type="match status" value="1"/>
</dbReference>
<feature type="domain" description="RING-type" evidence="15">
    <location>
        <begin position="201"/>
        <end position="473"/>
    </location>
</feature>
<comment type="catalytic activity">
    <reaction evidence="1">
        <text>[E2 ubiquitin-conjugating enzyme]-S-ubiquitinyl-L-cysteine + [acceptor protein]-L-lysine = [E2 ubiquitin-conjugating enzyme]-L-cysteine + [acceptor protein]-N(6)-ubiquitinyl-L-lysine.</text>
        <dbReference type="EC" id="2.3.2.31"/>
    </reaction>
</comment>
<evidence type="ECO:0000256" key="9">
    <source>
        <dbReference type="ARBA" id="ARBA00022833"/>
    </source>
</evidence>
<dbReference type="CDD" id="cd23820">
    <property type="entry name" value="RWD_RNF14"/>
    <property type="match status" value="1"/>
</dbReference>
<feature type="compositionally biased region" description="Acidic residues" evidence="12">
    <location>
        <begin position="504"/>
        <end position="516"/>
    </location>
</feature>
<dbReference type="GO" id="GO:0061630">
    <property type="term" value="F:ubiquitin protein ligase activity"/>
    <property type="evidence" value="ECO:0007669"/>
    <property type="project" value="UniProtKB-EC"/>
</dbReference>
<dbReference type="HOGENOM" id="CLU_021364_3_0_1"/>
<feature type="compositionally biased region" description="Pro residues" evidence="12">
    <location>
        <begin position="571"/>
        <end position="581"/>
    </location>
</feature>
<feature type="region of interest" description="Disordered" evidence="12">
    <location>
        <begin position="260"/>
        <end position="279"/>
    </location>
</feature>
<evidence type="ECO:0000256" key="6">
    <source>
        <dbReference type="ARBA" id="ARBA00022737"/>
    </source>
</evidence>
<dbReference type="InterPro" id="IPR044066">
    <property type="entry name" value="TRIAD_supradom"/>
</dbReference>
<dbReference type="SUPFAM" id="SSF54495">
    <property type="entry name" value="UBC-like"/>
    <property type="match status" value="1"/>
</dbReference>
<dbReference type="AlphaFoldDB" id="A0A0D1XE95"/>
<reference evidence="16 17" key="1">
    <citation type="submission" date="2015-01" db="EMBL/GenBank/DDBJ databases">
        <title>The Genome Sequence of Exophiala sideris CBS121828.</title>
        <authorList>
            <consortium name="The Broad Institute Genomics Platform"/>
            <person name="Cuomo C."/>
            <person name="de Hoog S."/>
            <person name="Gorbushina A."/>
            <person name="Stielow B."/>
            <person name="Teixiera M."/>
            <person name="Abouelleil A."/>
            <person name="Chapman S.B."/>
            <person name="Priest M."/>
            <person name="Young S.K."/>
            <person name="Wortman J."/>
            <person name="Nusbaum C."/>
            <person name="Birren B."/>
        </authorList>
    </citation>
    <scope>NUCLEOTIDE SEQUENCE [LARGE SCALE GENOMIC DNA]</scope>
    <source>
        <strain evidence="16 17">CBS 121828</strain>
    </source>
</reference>
<dbReference type="SMART" id="SM00647">
    <property type="entry name" value="IBR"/>
    <property type="match status" value="2"/>
</dbReference>
<evidence type="ECO:0000313" key="16">
    <source>
        <dbReference type="EMBL" id="KIV86371.1"/>
    </source>
</evidence>
<feature type="domain" description="RWD" evidence="14">
    <location>
        <begin position="14"/>
        <end position="167"/>
    </location>
</feature>
<dbReference type="PROSITE" id="PS50908">
    <property type="entry name" value="RWD"/>
    <property type="match status" value="1"/>
</dbReference>
<feature type="compositionally biased region" description="Acidic residues" evidence="12">
    <location>
        <begin position="670"/>
        <end position="686"/>
    </location>
</feature>
<evidence type="ECO:0000256" key="12">
    <source>
        <dbReference type="SAM" id="MobiDB-lite"/>
    </source>
</evidence>
<dbReference type="CDD" id="cd23134">
    <property type="entry name" value="RING-HC_ITT1-like"/>
    <property type="match status" value="1"/>
</dbReference>
<feature type="region of interest" description="Disordered" evidence="12">
    <location>
        <begin position="60"/>
        <end position="81"/>
    </location>
</feature>
<evidence type="ECO:0000256" key="3">
    <source>
        <dbReference type="ARBA" id="ARBA00012251"/>
    </source>
</evidence>
<dbReference type="EMBL" id="KN846951">
    <property type="protein sequence ID" value="KIV86371.1"/>
    <property type="molecule type" value="Genomic_DNA"/>
</dbReference>
<dbReference type="PROSITE" id="PS00518">
    <property type="entry name" value="ZF_RING_1"/>
    <property type="match status" value="1"/>
</dbReference>
<dbReference type="Gene3D" id="1.20.120.1750">
    <property type="match status" value="1"/>
</dbReference>
<dbReference type="InterPro" id="IPR016135">
    <property type="entry name" value="UBQ-conjugating_enzyme/RWD"/>
</dbReference>
<dbReference type="InterPro" id="IPR013083">
    <property type="entry name" value="Znf_RING/FYVE/PHD"/>
</dbReference>
<evidence type="ECO:0000256" key="8">
    <source>
        <dbReference type="ARBA" id="ARBA00022786"/>
    </source>
</evidence>
<dbReference type="PANTHER" id="PTHR11685">
    <property type="entry name" value="RBR FAMILY RING FINGER AND IBR DOMAIN-CONTAINING"/>
    <property type="match status" value="1"/>
</dbReference>
<keyword evidence="6" id="KW-0677">Repeat</keyword>
<sequence length="701" mass="78965">MEDDPGAAEDERTIELSSIAAIYPELAVDPNDPYVAILELAVTPVQPLRICFKAAENGAPPALLTPPTSSDQDDGNPPPKSQIQQTVVLLDAHELSHLPPLSLKITLPEGYPTEKPPIVSVSVNPPWLPRPALKKLKEDCSSLWEELGKDQVVYAYIDHVQQEAENAFGLAGAPDFQVSSDLKLALLDYDLKAKREEFEKGTFDCGICLEPKKGVNCHKMLLCGHVFCTACLQDFYKSCITEGDVDNVKCLSPTCGKDEAVKTDPDGKPLKRRKHDRTLNPSELLQIPIEQEQVQRYVRLKRKKRLEADPNTIYCPRQWCQGAARSKKHPKPVDPMKGEDSSESEEEPQQPTKKEKKFDLEELPMAERLSVCEDCNFAFCCVCRKGWHGELARCSPRRQKELDEEESASLLYMQKYSTPCPTCNAPCQKTMGCNHMICFRCKTHFCYLCSSYLMPDNPYTHFNDLASQCYMRLWELEAGDGEGVNRQAFHNPELAEWDEIIEDDDSDEDDLPPENFDDFRGERPFDDEEDTSDEEPAPDQRRNMHIEIVNFARPGANNAQRILLPERPRAPEPAPPAAPNPPRRRRRGGRQQGNRHGPARNEPARPVQNAPAPVRQQAAQPPAQAAPIANDDHPVLPQAAPGQGNHPGGAMQPGPVRAMGLERFLQLAQQDEEDEWDSDELDEDFDELRLAEPRRQRVNWR</sequence>
<dbReference type="OrthoDB" id="1431934at2759"/>
<evidence type="ECO:0000256" key="4">
    <source>
        <dbReference type="ARBA" id="ARBA00022679"/>
    </source>
</evidence>
<evidence type="ECO:0000256" key="7">
    <source>
        <dbReference type="ARBA" id="ARBA00022771"/>
    </source>
</evidence>
<evidence type="ECO:0000256" key="2">
    <source>
        <dbReference type="ARBA" id="ARBA00004906"/>
    </source>
</evidence>
<evidence type="ECO:0000259" key="14">
    <source>
        <dbReference type="PROSITE" id="PS50908"/>
    </source>
</evidence>
<dbReference type="FunFam" id="3.30.40.10:FF:000416">
    <property type="entry name" value="RBR-type E3 ubiquitin transferase"/>
    <property type="match status" value="1"/>
</dbReference>
<feature type="compositionally biased region" description="Basic and acidic residues" evidence="12">
    <location>
        <begin position="260"/>
        <end position="269"/>
    </location>
</feature>
<dbReference type="InterPro" id="IPR047548">
    <property type="entry name" value="Rcat_RBR_RNF14"/>
</dbReference>
<evidence type="ECO:0000313" key="17">
    <source>
        <dbReference type="Proteomes" id="UP000053599"/>
    </source>
</evidence>
<keyword evidence="5" id="KW-0479">Metal-binding</keyword>
<proteinExistence type="inferred from homology"/>
<evidence type="ECO:0000256" key="1">
    <source>
        <dbReference type="ARBA" id="ARBA00001798"/>
    </source>
</evidence>
<accession>A0A0D1XE95</accession>
<dbReference type="Gene3D" id="3.30.40.10">
    <property type="entry name" value="Zinc/RING finger domain, C3HC4 (zinc finger)"/>
    <property type="match status" value="1"/>
</dbReference>
<comment type="pathway">
    <text evidence="2">Protein modification; protein ubiquitination.</text>
</comment>
<gene>
    <name evidence="16" type="ORF">PV11_01985</name>
</gene>
<evidence type="ECO:0000259" key="13">
    <source>
        <dbReference type="PROSITE" id="PS50089"/>
    </source>
</evidence>
<dbReference type="InterPro" id="IPR002867">
    <property type="entry name" value="IBR_dom"/>
</dbReference>
<feature type="region of interest" description="Disordered" evidence="12">
    <location>
        <begin position="325"/>
        <end position="359"/>
    </location>
</feature>
<keyword evidence="8" id="KW-0833">Ubl conjugation pathway</keyword>
<evidence type="ECO:0000259" key="15">
    <source>
        <dbReference type="PROSITE" id="PS51873"/>
    </source>
</evidence>
<dbReference type="PROSITE" id="PS50089">
    <property type="entry name" value="ZF_RING_2"/>
    <property type="match status" value="1"/>
</dbReference>
<dbReference type="GO" id="GO:0008270">
    <property type="term" value="F:zinc ion binding"/>
    <property type="evidence" value="ECO:0007669"/>
    <property type="project" value="UniProtKB-KW"/>
</dbReference>
<protein>
    <recommendedName>
        <fullName evidence="3">RBR-type E3 ubiquitin transferase</fullName>
        <ecNumber evidence="3">2.3.2.31</ecNumber>
    </recommendedName>
</protein>
<evidence type="ECO:0000256" key="11">
    <source>
        <dbReference type="PROSITE-ProRule" id="PRU00175"/>
    </source>
</evidence>
<dbReference type="STRING" id="1016849.A0A0D1XE95"/>
<dbReference type="InterPro" id="IPR006575">
    <property type="entry name" value="RWD_dom"/>
</dbReference>
<dbReference type="InterPro" id="IPR031127">
    <property type="entry name" value="E3_UB_ligase_RBR"/>
</dbReference>
<dbReference type="Pfam" id="PF05773">
    <property type="entry name" value="RWD"/>
    <property type="match status" value="1"/>
</dbReference>
<dbReference type="EC" id="2.3.2.31" evidence="3"/>
<comment type="similarity">
    <text evidence="10">Belongs to the RBR family. RNF14 subfamily.</text>
</comment>
<dbReference type="Pfam" id="PF01485">
    <property type="entry name" value="IBR"/>
    <property type="match status" value="1"/>
</dbReference>
<feature type="domain" description="RING-type" evidence="13">
    <location>
        <begin position="205"/>
        <end position="239"/>
    </location>
</feature>
<name>A0A0D1XE95_9EURO</name>
<dbReference type="Proteomes" id="UP000053599">
    <property type="component" value="Unassembled WGS sequence"/>
</dbReference>
<feature type="region of interest" description="Disordered" evidence="12">
    <location>
        <begin position="566"/>
        <end position="701"/>
    </location>
</feature>
<dbReference type="GO" id="GO:0016567">
    <property type="term" value="P:protein ubiquitination"/>
    <property type="evidence" value="ECO:0007669"/>
    <property type="project" value="InterPro"/>
</dbReference>
<dbReference type="CDD" id="cd20354">
    <property type="entry name" value="Rcat_RBR_RNF14"/>
    <property type="match status" value="1"/>
</dbReference>
<keyword evidence="9" id="KW-0862">Zinc</keyword>
<dbReference type="InterPro" id="IPR017907">
    <property type="entry name" value="Znf_RING_CS"/>
</dbReference>
<dbReference type="SUPFAM" id="SSF57850">
    <property type="entry name" value="RING/U-box"/>
    <property type="match status" value="2"/>
</dbReference>
<feature type="compositionally biased region" description="Basic and acidic residues" evidence="12">
    <location>
        <begin position="331"/>
        <end position="340"/>
    </location>
</feature>
<evidence type="ECO:0000256" key="10">
    <source>
        <dbReference type="ARBA" id="ARBA00044508"/>
    </source>
</evidence>
<keyword evidence="4" id="KW-0808">Transferase</keyword>
<dbReference type="InterPro" id="IPR001841">
    <property type="entry name" value="Znf_RING"/>
</dbReference>
<feature type="compositionally biased region" description="Low complexity" evidence="12">
    <location>
        <begin position="606"/>
        <end position="629"/>
    </location>
</feature>
<feature type="compositionally biased region" description="Acidic residues" evidence="12">
    <location>
        <begin position="525"/>
        <end position="537"/>
    </location>
</feature>
<evidence type="ECO:0000256" key="5">
    <source>
        <dbReference type="ARBA" id="ARBA00022723"/>
    </source>
</evidence>
<keyword evidence="7 11" id="KW-0863">Zinc-finger</keyword>
<organism evidence="16 17">
    <name type="scientific">Exophiala sideris</name>
    <dbReference type="NCBI Taxonomy" id="1016849"/>
    <lineage>
        <taxon>Eukaryota</taxon>
        <taxon>Fungi</taxon>
        <taxon>Dikarya</taxon>
        <taxon>Ascomycota</taxon>
        <taxon>Pezizomycotina</taxon>
        <taxon>Eurotiomycetes</taxon>
        <taxon>Chaetothyriomycetidae</taxon>
        <taxon>Chaetothyriales</taxon>
        <taxon>Herpotrichiellaceae</taxon>
        <taxon>Exophiala</taxon>
    </lineage>
</organism>
<dbReference type="PROSITE" id="PS51873">
    <property type="entry name" value="TRIAD"/>
    <property type="match status" value="1"/>
</dbReference>
<dbReference type="SMART" id="SM00591">
    <property type="entry name" value="RWD"/>
    <property type="match status" value="1"/>
</dbReference>